<dbReference type="HOGENOM" id="CLU_049642_0_0_1"/>
<dbReference type="Proteomes" id="UP000000709">
    <property type="component" value="Unassembled WGS sequence"/>
</dbReference>
<feature type="domain" description="PWWP" evidence="2">
    <location>
        <begin position="12"/>
        <end position="97"/>
    </location>
</feature>
<dbReference type="SUPFAM" id="SSF63748">
    <property type="entry name" value="Tudor/PWWP/MBT"/>
    <property type="match status" value="1"/>
</dbReference>
<accession>G3AVD0</accession>
<keyword evidence="4" id="KW-1185">Reference proteome</keyword>
<dbReference type="PROSITE" id="PS50812">
    <property type="entry name" value="PWWP"/>
    <property type="match status" value="1"/>
</dbReference>
<feature type="compositionally biased region" description="Basic and acidic residues" evidence="1">
    <location>
        <begin position="179"/>
        <end position="207"/>
    </location>
</feature>
<dbReference type="InterPro" id="IPR000313">
    <property type="entry name" value="PWWP_dom"/>
</dbReference>
<evidence type="ECO:0000259" key="2">
    <source>
        <dbReference type="PROSITE" id="PS50812"/>
    </source>
</evidence>
<dbReference type="EMBL" id="GL996506">
    <property type="protein sequence ID" value="EGW30149.1"/>
    <property type="molecule type" value="Genomic_DNA"/>
</dbReference>
<evidence type="ECO:0000313" key="4">
    <source>
        <dbReference type="Proteomes" id="UP000000709"/>
    </source>
</evidence>
<dbReference type="GeneID" id="18874898"/>
<protein>
    <recommendedName>
        <fullName evidence="2">PWWP domain-containing protein</fullName>
    </recommendedName>
</protein>
<reference evidence="3 4" key="1">
    <citation type="journal article" date="2011" name="Proc. Natl. Acad. Sci. U.S.A.">
        <title>Comparative genomics of xylose-fermenting fungi for enhanced biofuel production.</title>
        <authorList>
            <person name="Wohlbach D.J."/>
            <person name="Kuo A."/>
            <person name="Sato T.K."/>
            <person name="Potts K.M."/>
            <person name="Salamov A.A."/>
            <person name="LaButti K.M."/>
            <person name="Sun H."/>
            <person name="Clum A."/>
            <person name="Pangilinan J.L."/>
            <person name="Lindquist E.A."/>
            <person name="Lucas S."/>
            <person name="Lapidus A."/>
            <person name="Jin M."/>
            <person name="Gunawan C."/>
            <person name="Balan V."/>
            <person name="Dale B.E."/>
            <person name="Jeffries T.W."/>
            <person name="Zinkel R."/>
            <person name="Barry K.W."/>
            <person name="Grigoriev I.V."/>
            <person name="Gasch A.P."/>
        </authorList>
    </citation>
    <scope>NUCLEOTIDE SEQUENCE [LARGE SCALE GENOMIC DNA]</scope>
    <source>
        <strain evidence="4">NRRL Y-27907 / 11-Y1</strain>
    </source>
</reference>
<feature type="region of interest" description="Disordered" evidence="1">
    <location>
        <begin position="47"/>
        <end position="69"/>
    </location>
</feature>
<evidence type="ECO:0000256" key="1">
    <source>
        <dbReference type="SAM" id="MobiDB-lite"/>
    </source>
</evidence>
<feature type="compositionally biased region" description="Low complexity" evidence="1">
    <location>
        <begin position="48"/>
        <end position="69"/>
    </location>
</feature>
<proteinExistence type="predicted"/>
<gene>
    <name evidence="3" type="ORF">SPAPADRAFT_63758</name>
</gene>
<dbReference type="STRING" id="619300.G3AVD0"/>
<dbReference type="Pfam" id="PF00855">
    <property type="entry name" value="PWWP"/>
    <property type="match status" value="1"/>
</dbReference>
<dbReference type="OrthoDB" id="62853at2759"/>
<evidence type="ECO:0000313" key="3">
    <source>
        <dbReference type="EMBL" id="EGW30149.1"/>
    </source>
</evidence>
<dbReference type="InParanoid" id="G3AVD0"/>
<feature type="region of interest" description="Disordered" evidence="1">
    <location>
        <begin position="138"/>
        <end position="207"/>
    </location>
</feature>
<dbReference type="KEGG" id="spaa:SPAPADRAFT_63758"/>
<dbReference type="eggNOG" id="ENOG502S6Q4">
    <property type="taxonomic scope" value="Eukaryota"/>
</dbReference>
<organism evidence="4">
    <name type="scientific">Spathaspora passalidarum (strain NRRL Y-27907 / 11-Y1)</name>
    <dbReference type="NCBI Taxonomy" id="619300"/>
    <lineage>
        <taxon>Eukaryota</taxon>
        <taxon>Fungi</taxon>
        <taxon>Dikarya</taxon>
        <taxon>Ascomycota</taxon>
        <taxon>Saccharomycotina</taxon>
        <taxon>Pichiomycetes</taxon>
        <taxon>Debaryomycetaceae</taxon>
        <taxon>Spathaspora</taxon>
    </lineage>
</organism>
<dbReference type="RefSeq" id="XP_007377915.1">
    <property type="nucleotide sequence ID" value="XM_007377853.1"/>
</dbReference>
<name>G3AVD0_SPAPN</name>
<dbReference type="Gene3D" id="2.30.30.140">
    <property type="match status" value="1"/>
</dbReference>
<dbReference type="AlphaFoldDB" id="G3AVD0"/>
<dbReference type="OMA" id="IWINTND"/>
<feature type="compositionally biased region" description="Basic residues" evidence="1">
    <location>
        <begin position="156"/>
        <end position="178"/>
    </location>
</feature>
<dbReference type="SMART" id="SM00293">
    <property type="entry name" value="PWWP"/>
    <property type="match status" value="1"/>
</dbReference>
<sequence length="377" mass="42725">MSEDPAIDAFPPTTIVLAKVKGYPAWPAMVLDETILPEHILAKKPKTKSTATAAASASSSPKKKTNSSPTRILPVRFFSDDTYIWINSHDVKLLSRESIEEYFSSSSKKRRKDNLLETAYQLANDPPDMELFIKYGSRAAPPDEEEQVEEVVEKPPRKKSSAKPKAKAAPKAKVKPGPKPKETAKKQDPKKLAAEKKKQEEKKHMAEYDSDWGLDELNVYDPTTGDYIFDTEEKQESFFDQIPDATTIQNDLNKITNKFTKIEDKLVDLLLSEETIKEDAIIDQLSLLENMLKQLPKTVITRSKLLRVLILTKRKPEESFNYEQIKSKIDRVLKKLELEVRENTESELNPESKLGTPDIKDEPEVIEIKDNVANGTV</sequence>